<dbReference type="AlphaFoldDB" id="A0A1Y6D1A8"/>
<dbReference type="OrthoDB" id="6399698at2"/>
<name>A0A1Y6D1A8_9GAMM</name>
<gene>
    <name evidence="1" type="ORF">SAMN02949497_1663</name>
</gene>
<reference evidence="1 2" key="1">
    <citation type="submission" date="2016-12" db="EMBL/GenBank/DDBJ databases">
        <authorList>
            <person name="Song W.-J."/>
            <person name="Kurnit D.M."/>
        </authorList>
    </citation>
    <scope>NUCLEOTIDE SEQUENCE [LARGE SCALE GENOMIC DNA]</scope>
    <source>
        <strain evidence="1 2">175</strain>
    </source>
</reference>
<keyword evidence="2" id="KW-1185">Reference proteome</keyword>
<dbReference type="Proteomes" id="UP000192923">
    <property type="component" value="Unassembled WGS sequence"/>
</dbReference>
<dbReference type="RefSeq" id="WP_085211646.1">
    <property type="nucleotide sequence ID" value="NZ_FXAM01000001.1"/>
</dbReference>
<evidence type="ECO:0000313" key="1">
    <source>
        <dbReference type="EMBL" id="SMF94352.1"/>
    </source>
</evidence>
<evidence type="ECO:0000313" key="2">
    <source>
        <dbReference type="Proteomes" id="UP000192923"/>
    </source>
</evidence>
<dbReference type="EMBL" id="FXAM01000001">
    <property type="protein sequence ID" value="SMF94352.1"/>
    <property type="molecule type" value="Genomic_DNA"/>
</dbReference>
<accession>A0A1Y6D1A8</accession>
<protein>
    <submittedName>
        <fullName evidence="1">Phage tail tube protein</fullName>
    </submittedName>
</protein>
<proteinExistence type="predicted"/>
<dbReference type="InterPro" id="IPR019596">
    <property type="entry name" value="Phage_Mu_GpM_tail_tub"/>
</dbReference>
<dbReference type="STRING" id="1760988.SAMN02949497_1663"/>
<organism evidence="1 2">
    <name type="scientific">Methylomagnum ishizawai</name>
    <dbReference type="NCBI Taxonomy" id="1760988"/>
    <lineage>
        <taxon>Bacteria</taxon>
        <taxon>Pseudomonadati</taxon>
        <taxon>Pseudomonadota</taxon>
        <taxon>Gammaproteobacteria</taxon>
        <taxon>Methylococcales</taxon>
        <taxon>Methylococcaceae</taxon>
        <taxon>Methylomagnum</taxon>
    </lineage>
</organism>
<sequence>MAQVAGRSLIFLNGTLWESKNGSTLTFGGINREPVVSDNKVVGPRETIAAPSVEATFIQTADLDLVALNSFQGSITFQQDIGSTWIMSDGFCDGQCKVSNGEVTAKFYGSRVEQSA</sequence>
<dbReference type="Pfam" id="PF10618">
    <property type="entry name" value="Tail_tube"/>
    <property type="match status" value="1"/>
</dbReference>